<feature type="domain" description="Methyltransferase small" evidence="5">
    <location>
        <begin position="140"/>
        <end position="237"/>
    </location>
</feature>
<evidence type="ECO:0000256" key="2">
    <source>
        <dbReference type="ARBA" id="ARBA00022552"/>
    </source>
</evidence>
<reference evidence="8 10" key="1">
    <citation type="submission" date="2014-08" db="EMBL/GenBank/DDBJ databases">
        <title>Complete genome sequence of Corynebacterium imitans DSM 44264, isolated from a five-month-old boy with suspected pharyngeal diphtheria.</title>
        <authorList>
            <person name="Mollmann S."/>
            <person name="Albersmeier A."/>
            <person name="Ruckert C."/>
            <person name="Tauch A."/>
        </authorList>
    </citation>
    <scope>NUCLEOTIDE SEQUENCE [LARGE SCALE GENOMIC DNA]</scope>
    <source>
        <strain evidence="8 10">DSM 44264</strain>
    </source>
</reference>
<dbReference type="Pfam" id="PF23186">
    <property type="entry name" value="DUF7059"/>
    <property type="match status" value="1"/>
</dbReference>
<dbReference type="PANTHER" id="PTHR47816:SF4">
    <property type="entry name" value="RIBOSOMAL RNA SMALL SUBUNIT METHYLTRANSFERASE C"/>
    <property type="match status" value="1"/>
</dbReference>
<dbReference type="KEGG" id="cii:CIMIT_07205"/>
<evidence type="ECO:0000313" key="8">
    <source>
        <dbReference type="EMBL" id="AIJ33712.1"/>
    </source>
</evidence>
<dbReference type="STRING" id="156978.CIMIT_07205"/>
<dbReference type="PROSITE" id="PS00092">
    <property type="entry name" value="N6_MTASE"/>
    <property type="match status" value="1"/>
</dbReference>
<dbReference type="GO" id="GO:0008170">
    <property type="term" value="F:N-methyltransferase activity"/>
    <property type="evidence" value="ECO:0007669"/>
    <property type="project" value="UniProtKB-ARBA"/>
</dbReference>
<accession>A0A076NS22</accession>
<dbReference type="HOGENOM" id="CLU_022532_1_0_11"/>
<dbReference type="InterPro" id="IPR056684">
    <property type="entry name" value="DUF7782"/>
</dbReference>
<gene>
    <name evidence="9" type="primary">prmC_2</name>
    <name evidence="8" type="ORF">CIMIT_07205</name>
    <name evidence="9" type="ORF">SAMEA4535761_01501</name>
</gene>
<dbReference type="Gene3D" id="3.40.50.150">
    <property type="entry name" value="Vaccinia Virus protein VP39"/>
    <property type="match status" value="1"/>
</dbReference>
<dbReference type="GO" id="GO:0032259">
    <property type="term" value="P:methylation"/>
    <property type="evidence" value="ECO:0007669"/>
    <property type="project" value="UniProtKB-KW"/>
</dbReference>
<dbReference type="InterPro" id="IPR046977">
    <property type="entry name" value="RsmC/RlmG"/>
</dbReference>
<evidence type="ECO:0000256" key="3">
    <source>
        <dbReference type="ARBA" id="ARBA00022603"/>
    </source>
</evidence>
<dbReference type="GO" id="GO:0003676">
    <property type="term" value="F:nucleic acid binding"/>
    <property type="evidence" value="ECO:0007669"/>
    <property type="project" value="InterPro"/>
</dbReference>
<reference evidence="9 11" key="2">
    <citation type="submission" date="2017-06" db="EMBL/GenBank/DDBJ databases">
        <authorList>
            <consortium name="Pathogen Informatics"/>
        </authorList>
    </citation>
    <scope>NUCLEOTIDE SEQUENCE [LARGE SCALE GENOMIC DNA]</scope>
    <source>
        <strain evidence="9 11">NCTC13015</strain>
    </source>
</reference>
<evidence type="ECO:0000259" key="6">
    <source>
        <dbReference type="Pfam" id="PF23186"/>
    </source>
</evidence>
<keyword evidence="3 8" id="KW-0489">Methyltransferase</keyword>
<feature type="domain" description="DUF7782" evidence="7">
    <location>
        <begin position="380"/>
        <end position="499"/>
    </location>
</feature>
<feature type="domain" description="DUF7059" evidence="6">
    <location>
        <begin position="18"/>
        <end position="94"/>
    </location>
</feature>
<dbReference type="EMBL" id="LT906467">
    <property type="protein sequence ID" value="SNV74325.1"/>
    <property type="molecule type" value="Genomic_DNA"/>
</dbReference>
<evidence type="ECO:0000313" key="11">
    <source>
        <dbReference type="Proteomes" id="UP000215374"/>
    </source>
</evidence>
<sequence length="504" mass="53616">MSALEQAARELASALHSAGLTADGVARHLGPVATAALYRGEPGVVLTACDDSALSRLIRIFLVREPTPRPALEDVLSPALVQLLIDAGVLSPTASPATFSVALDVRPHVLAGRDFFVISDLDASMTDYVPGPDHVLGVGAASLSLLQATPTSPAERVLDLGTGSGVQALAQSGCAQQVVATDVHPRALDLARATLAANSVENVELREGPWFAPVAGERFDRIVANPPFVVGPAEVGHVYRDSGLELDGASELVASQAADYLSEGGTACILGAWAHTRGQSWRQRVASWLPAQGVSAWVLQRDVVDPGQYVSTWLRDESIDVRSAEGIARTQRWLEYFRAHEVEQIGFGWIFLREIGDHASEITAEALSHPFDDPLGPEVEEYFTRAEWLRNSDADAVLDASYTVRPGVALEEVSLADTETGMGFAPEVTRITRTDGPRFSHEIDAAVRSLLAGLHPQGLSLRDVVGLLAASQSIGDVGELEASAVRIVVDLVRHGIVLPTDIVA</sequence>
<dbReference type="CDD" id="cd02440">
    <property type="entry name" value="AdoMet_MTases"/>
    <property type="match status" value="1"/>
</dbReference>
<keyword evidence="2" id="KW-0698">rRNA processing</keyword>
<dbReference type="OrthoDB" id="129465at2"/>
<keyword evidence="10" id="KW-1185">Reference proteome</keyword>
<evidence type="ECO:0000256" key="4">
    <source>
        <dbReference type="ARBA" id="ARBA00022679"/>
    </source>
</evidence>
<dbReference type="InterPro" id="IPR002052">
    <property type="entry name" value="DNA_methylase_N6_adenine_CS"/>
</dbReference>
<keyword evidence="4 8" id="KW-0808">Transferase</keyword>
<dbReference type="GO" id="GO:0006364">
    <property type="term" value="P:rRNA processing"/>
    <property type="evidence" value="ECO:0007669"/>
    <property type="project" value="UniProtKB-KW"/>
</dbReference>
<keyword evidence="1" id="KW-0963">Cytoplasm</keyword>
<dbReference type="InterPro" id="IPR007848">
    <property type="entry name" value="Small_mtfrase_dom"/>
</dbReference>
<evidence type="ECO:0000259" key="5">
    <source>
        <dbReference type="Pfam" id="PF05175"/>
    </source>
</evidence>
<dbReference type="EC" id="2.1.1.-" evidence="9"/>
<evidence type="ECO:0000259" key="7">
    <source>
        <dbReference type="Pfam" id="PF25004"/>
    </source>
</evidence>
<dbReference type="Pfam" id="PF25004">
    <property type="entry name" value="DUF7782"/>
    <property type="match status" value="1"/>
</dbReference>
<dbReference type="EMBL" id="CP009211">
    <property type="protein sequence ID" value="AIJ33712.1"/>
    <property type="molecule type" value="Genomic_DNA"/>
</dbReference>
<dbReference type="InterPro" id="IPR055487">
    <property type="entry name" value="DUF7059"/>
</dbReference>
<evidence type="ECO:0000256" key="1">
    <source>
        <dbReference type="ARBA" id="ARBA00022490"/>
    </source>
</evidence>
<evidence type="ECO:0000313" key="10">
    <source>
        <dbReference type="Proteomes" id="UP000028780"/>
    </source>
</evidence>
<organism evidence="8 10">
    <name type="scientific">Corynebacterium imitans</name>
    <dbReference type="NCBI Taxonomy" id="156978"/>
    <lineage>
        <taxon>Bacteria</taxon>
        <taxon>Bacillati</taxon>
        <taxon>Actinomycetota</taxon>
        <taxon>Actinomycetes</taxon>
        <taxon>Mycobacteriales</taxon>
        <taxon>Corynebacteriaceae</taxon>
        <taxon>Corynebacterium</taxon>
    </lineage>
</organism>
<protein>
    <submittedName>
        <fullName evidence="8 9">Transferase</fullName>
        <ecNumber evidence="9">2.1.1.-</ecNumber>
    </submittedName>
</protein>
<dbReference type="AlphaFoldDB" id="A0A076NS22"/>
<dbReference type="Proteomes" id="UP000215374">
    <property type="component" value="Chromosome 1"/>
</dbReference>
<dbReference type="RefSeq" id="WP_038590961.1">
    <property type="nucleotide sequence ID" value="NZ_CP009211.1"/>
</dbReference>
<dbReference type="Proteomes" id="UP000028780">
    <property type="component" value="Chromosome"/>
</dbReference>
<dbReference type="InterPro" id="IPR029063">
    <property type="entry name" value="SAM-dependent_MTases_sf"/>
</dbReference>
<name>A0A076NS22_9CORY</name>
<dbReference type="SUPFAM" id="SSF53335">
    <property type="entry name" value="S-adenosyl-L-methionine-dependent methyltransferases"/>
    <property type="match status" value="1"/>
</dbReference>
<dbReference type="PANTHER" id="PTHR47816">
    <property type="entry name" value="RIBOSOMAL RNA SMALL SUBUNIT METHYLTRANSFERASE C"/>
    <property type="match status" value="1"/>
</dbReference>
<evidence type="ECO:0000313" key="9">
    <source>
        <dbReference type="EMBL" id="SNV74325.1"/>
    </source>
</evidence>
<proteinExistence type="predicted"/>
<dbReference type="Pfam" id="PF05175">
    <property type="entry name" value="MTS"/>
    <property type="match status" value="1"/>
</dbReference>
<dbReference type="eggNOG" id="COG2890">
    <property type="taxonomic scope" value="Bacteria"/>
</dbReference>
<dbReference type="GO" id="GO:0008757">
    <property type="term" value="F:S-adenosylmethionine-dependent methyltransferase activity"/>
    <property type="evidence" value="ECO:0007669"/>
    <property type="project" value="InterPro"/>
</dbReference>